<dbReference type="GO" id="GO:0003824">
    <property type="term" value="F:catalytic activity"/>
    <property type="evidence" value="ECO:0007669"/>
    <property type="project" value="TreeGrafter"/>
</dbReference>
<evidence type="ECO:0000259" key="1">
    <source>
        <dbReference type="PROSITE" id="PS51725"/>
    </source>
</evidence>
<dbReference type="InterPro" id="IPR007138">
    <property type="entry name" value="ABM_dom"/>
</dbReference>
<dbReference type="PANTHER" id="PTHR33336:SF3">
    <property type="entry name" value="ABM DOMAIN-CONTAINING PROTEIN"/>
    <property type="match status" value="1"/>
</dbReference>
<sequence>MSDFTLTHMTTTTTAPAPVSLYGFLTPKPGHADELRKLLMDLVEPSRGREGNLQYHLHEQDDGRFFLYEIWRSPEDLDRHHATSELRAFMAALPQHVEGGPEVYSGAMRSPYPAGVTAS</sequence>
<evidence type="ECO:0000313" key="2">
    <source>
        <dbReference type="EMBL" id="GII75723.1"/>
    </source>
</evidence>
<dbReference type="SUPFAM" id="SSF54909">
    <property type="entry name" value="Dimeric alpha+beta barrel"/>
    <property type="match status" value="1"/>
</dbReference>
<dbReference type="Pfam" id="PF03992">
    <property type="entry name" value="ABM"/>
    <property type="match status" value="1"/>
</dbReference>
<dbReference type="Gene3D" id="3.30.70.100">
    <property type="match status" value="1"/>
</dbReference>
<name>A0A919QXM5_9ACTN</name>
<keyword evidence="3" id="KW-1185">Reference proteome</keyword>
<dbReference type="Proteomes" id="UP000655287">
    <property type="component" value="Unassembled WGS sequence"/>
</dbReference>
<dbReference type="InterPro" id="IPR050744">
    <property type="entry name" value="AI-2_Isomerase_LsrG"/>
</dbReference>
<protein>
    <recommendedName>
        <fullName evidence="1">ABM domain-containing protein</fullName>
    </recommendedName>
</protein>
<proteinExistence type="predicted"/>
<comment type="caution">
    <text evidence="2">The sequence shown here is derived from an EMBL/GenBank/DDBJ whole genome shotgun (WGS) entry which is preliminary data.</text>
</comment>
<reference evidence="2" key="1">
    <citation type="submission" date="2021-01" db="EMBL/GenBank/DDBJ databases">
        <title>Whole genome shotgun sequence of Sphaerisporangium rufum NBRC 109079.</title>
        <authorList>
            <person name="Komaki H."/>
            <person name="Tamura T."/>
        </authorList>
    </citation>
    <scope>NUCLEOTIDE SEQUENCE</scope>
    <source>
        <strain evidence="2">NBRC 109079</strain>
    </source>
</reference>
<evidence type="ECO:0000313" key="3">
    <source>
        <dbReference type="Proteomes" id="UP000655287"/>
    </source>
</evidence>
<dbReference type="AlphaFoldDB" id="A0A919QXM5"/>
<feature type="domain" description="ABM" evidence="1">
    <location>
        <begin position="19"/>
        <end position="108"/>
    </location>
</feature>
<dbReference type="PROSITE" id="PS51725">
    <property type="entry name" value="ABM"/>
    <property type="match status" value="1"/>
</dbReference>
<dbReference type="EMBL" id="BOOU01000010">
    <property type="protein sequence ID" value="GII75723.1"/>
    <property type="molecule type" value="Genomic_DNA"/>
</dbReference>
<dbReference type="InterPro" id="IPR011008">
    <property type="entry name" value="Dimeric_a/b-barrel"/>
</dbReference>
<accession>A0A919QXM5</accession>
<gene>
    <name evidence="2" type="ORF">Sru01_07050</name>
</gene>
<organism evidence="2 3">
    <name type="scientific">Sphaerisporangium rufum</name>
    <dbReference type="NCBI Taxonomy" id="1381558"/>
    <lineage>
        <taxon>Bacteria</taxon>
        <taxon>Bacillati</taxon>
        <taxon>Actinomycetota</taxon>
        <taxon>Actinomycetes</taxon>
        <taxon>Streptosporangiales</taxon>
        <taxon>Streptosporangiaceae</taxon>
        <taxon>Sphaerisporangium</taxon>
    </lineage>
</organism>
<dbReference type="PANTHER" id="PTHR33336">
    <property type="entry name" value="QUINOL MONOOXYGENASE YGIN-RELATED"/>
    <property type="match status" value="1"/>
</dbReference>